<reference evidence="20" key="3">
    <citation type="submission" date="2025-08" db="UniProtKB">
        <authorList>
            <consortium name="Ensembl"/>
        </authorList>
    </citation>
    <scope>IDENTIFICATION</scope>
</reference>
<dbReference type="SUPFAM" id="SSF63825">
    <property type="entry name" value="YWTD domain"/>
    <property type="match status" value="2"/>
</dbReference>
<dbReference type="Ensembl" id="ENSACLT00000076241.1">
    <property type="protein sequence ID" value="ENSACLP00000071575.1"/>
    <property type="gene ID" value="ENSACLG00000011695.2"/>
</dbReference>
<dbReference type="PROSITE" id="PS51120">
    <property type="entry name" value="LDLRB"/>
    <property type="match status" value="3"/>
</dbReference>
<dbReference type="GO" id="GO:0006898">
    <property type="term" value="P:receptor-mediated endocytosis"/>
    <property type="evidence" value="ECO:0007669"/>
    <property type="project" value="TreeGrafter"/>
</dbReference>
<keyword evidence="13" id="KW-0675">Receptor</keyword>
<dbReference type="PROSITE" id="PS01187">
    <property type="entry name" value="EGF_CA"/>
    <property type="match status" value="1"/>
</dbReference>
<comment type="caution">
    <text evidence="17">Lacks conserved residue(s) required for the propagation of feature annotation.</text>
</comment>
<evidence type="ECO:0000256" key="4">
    <source>
        <dbReference type="ARBA" id="ARBA00022553"/>
    </source>
</evidence>
<dbReference type="InterPro" id="IPR002172">
    <property type="entry name" value="LDrepeatLR_classA_rpt"/>
</dbReference>
<evidence type="ECO:0000256" key="3">
    <source>
        <dbReference type="ARBA" id="ARBA00022536"/>
    </source>
</evidence>
<feature type="disulfide bond" evidence="17">
    <location>
        <begin position="37"/>
        <end position="49"/>
    </location>
</feature>
<dbReference type="SMART" id="SM00192">
    <property type="entry name" value="LDLa"/>
    <property type="match status" value="7"/>
</dbReference>
<dbReference type="InterPro" id="IPR000742">
    <property type="entry name" value="EGF"/>
</dbReference>
<feature type="disulfide bond" evidence="17">
    <location>
        <begin position="44"/>
        <end position="62"/>
    </location>
</feature>
<evidence type="ECO:0000259" key="19">
    <source>
        <dbReference type="PROSITE" id="PS01186"/>
    </source>
</evidence>
<reference evidence="20" key="4">
    <citation type="submission" date="2025-09" db="UniProtKB">
        <authorList>
            <consortium name="Ensembl"/>
        </authorList>
    </citation>
    <scope>IDENTIFICATION</scope>
</reference>
<keyword evidence="21" id="KW-1185">Reference proteome</keyword>
<dbReference type="Pfam" id="PF12662">
    <property type="entry name" value="cEGF"/>
    <property type="match status" value="1"/>
</dbReference>
<feature type="disulfide bond" evidence="17">
    <location>
        <begin position="14"/>
        <end position="29"/>
    </location>
</feature>
<dbReference type="PANTHER" id="PTHR22722:SF11">
    <property type="entry name" value="LOW-DENSITY LIPOPROTEIN RECEPTOR-RELATED PROTEIN 2"/>
    <property type="match status" value="1"/>
</dbReference>
<feature type="repeat" description="LDL-receptor class B" evidence="18">
    <location>
        <begin position="384"/>
        <end position="427"/>
    </location>
</feature>
<evidence type="ECO:0000256" key="9">
    <source>
        <dbReference type="ARBA" id="ARBA00022837"/>
    </source>
</evidence>
<dbReference type="Gene3D" id="4.10.400.10">
    <property type="entry name" value="Low-density Lipoprotein Receptor"/>
    <property type="match status" value="5"/>
</dbReference>
<dbReference type="InterPro" id="IPR000033">
    <property type="entry name" value="LDLR_classB_rpt"/>
</dbReference>
<dbReference type="PRINTS" id="PR00261">
    <property type="entry name" value="LDLRECEPTOR"/>
</dbReference>
<name>A0AAX7UR40_ASTCA</name>
<feature type="domain" description="EGF-like" evidence="19">
    <location>
        <begin position="281"/>
        <end position="296"/>
    </location>
</feature>
<dbReference type="CDD" id="cd00054">
    <property type="entry name" value="EGF_CA"/>
    <property type="match status" value="1"/>
</dbReference>
<keyword evidence="8" id="KW-0677">Repeat</keyword>
<dbReference type="Pfam" id="PF00057">
    <property type="entry name" value="Ldl_recept_a"/>
    <property type="match status" value="6"/>
</dbReference>
<keyword evidence="10" id="KW-1133">Transmembrane helix</keyword>
<feature type="disulfide bond" evidence="17">
    <location>
        <begin position="921"/>
        <end position="939"/>
    </location>
</feature>
<dbReference type="PROSITE" id="PS01209">
    <property type="entry name" value="LDLRA_1"/>
    <property type="match status" value="3"/>
</dbReference>
<dbReference type="PANTHER" id="PTHR22722">
    <property type="entry name" value="LOW-DENSITY LIPOPROTEIN RECEPTOR-RELATED PROTEIN 2-RELATED"/>
    <property type="match status" value="1"/>
</dbReference>
<feature type="disulfide bond" evidence="17">
    <location>
        <begin position="56"/>
        <end position="71"/>
    </location>
</feature>
<feature type="disulfide bond" evidence="17">
    <location>
        <begin position="160"/>
        <end position="178"/>
    </location>
</feature>
<dbReference type="FunFam" id="2.120.10.30:FF:000241">
    <property type="entry name" value="Low-density lipoprotein receptor-related protein 6"/>
    <property type="match status" value="1"/>
</dbReference>
<dbReference type="FunFam" id="4.10.400.10:FF:000045">
    <property type="entry name" value="Low-density lipoprotein receptor-related protein 2"/>
    <property type="match status" value="1"/>
</dbReference>
<keyword evidence="12 17" id="KW-1015">Disulfide bond</keyword>
<feature type="disulfide bond" evidence="17">
    <location>
        <begin position="914"/>
        <end position="926"/>
    </location>
</feature>
<dbReference type="SMART" id="SM00135">
    <property type="entry name" value="LY"/>
    <property type="match status" value="6"/>
</dbReference>
<comment type="similarity">
    <text evidence="2">Belongs to the LDLR family.</text>
</comment>
<evidence type="ECO:0000256" key="6">
    <source>
        <dbReference type="ARBA" id="ARBA00022692"/>
    </source>
</evidence>
<evidence type="ECO:0000256" key="17">
    <source>
        <dbReference type="PROSITE-ProRule" id="PRU00124"/>
    </source>
</evidence>
<dbReference type="PROSITE" id="PS01186">
    <property type="entry name" value="EGF_2"/>
    <property type="match status" value="1"/>
</dbReference>
<dbReference type="Gene3D" id="2.10.25.10">
    <property type="entry name" value="Laminin"/>
    <property type="match status" value="3"/>
</dbReference>
<dbReference type="GO" id="GO:0016324">
    <property type="term" value="C:apical plasma membrane"/>
    <property type="evidence" value="ECO:0007669"/>
    <property type="project" value="TreeGrafter"/>
</dbReference>
<keyword evidence="15" id="KW-0325">Glycoprotein</keyword>
<evidence type="ECO:0000256" key="16">
    <source>
        <dbReference type="ARBA" id="ARBA00037878"/>
    </source>
</evidence>
<dbReference type="FunFam" id="2.10.25.10:FF:000009">
    <property type="entry name" value="Low-density lipoprotein receptor isoform 1"/>
    <property type="match status" value="1"/>
</dbReference>
<dbReference type="Pfam" id="PF00058">
    <property type="entry name" value="Ldl_recept_b"/>
    <property type="match status" value="2"/>
</dbReference>
<dbReference type="GO" id="GO:0005905">
    <property type="term" value="C:clathrin-coated pit"/>
    <property type="evidence" value="ECO:0007669"/>
    <property type="project" value="UniProtKB-KW"/>
</dbReference>
<evidence type="ECO:0000256" key="5">
    <source>
        <dbReference type="ARBA" id="ARBA00022583"/>
    </source>
</evidence>
<keyword evidence="4" id="KW-0597">Phosphoprotein</keyword>
<dbReference type="InterPro" id="IPR011042">
    <property type="entry name" value="6-blade_b-propeller_TolB-like"/>
</dbReference>
<evidence type="ECO:0000256" key="2">
    <source>
        <dbReference type="ARBA" id="ARBA00009939"/>
    </source>
</evidence>
<dbReference type="InterPro" id="IPR018097">
    <property type="entry name" value="EGF_Ca-bd_CS"/>
</dbReference>
<evidence type="ECO:0000256" key="14">
    <source>
        <dbReference type="ARBA" id="ARBA00023176"/>
    </source>
</evidence>
<dbReference type="SUPFAM" id="SSF57196">
    <property type="entry name" value="EGF/Laminin"/>
    <property type="match status" value="1"/>
</dbReference>
<dbReference type="FunFam" id="4.10.400.10:FF:000001">
    <property type="entry name" value="Low-density lipoprotein receptor-related protein 1"/>
    <property type="match status" value="2"/>
</dbReference>
<dbReference type="GeneTree" id="ENSGT00940000157232"/>
<dbReference type="GO" id="GO:0043235">
    <property type="term" value="C:receptor complex"/>
    <property type="evidence" value="ECO:0007669"/>
    <property type="project" value="TreeGrafter"/>
</dbReference>
<dbReference type="InterPro" id="IPR056588">
    <property type="entry name" value="EGF_LRP2"/>
</dbReference>
<dbReference type="Gene3D" id="4.10.1220.10">
    <property type="entry name" value="EGF-type module"/>
    <property type="match status" value="1"/>
</dbReference>
<feature type="repeat" description="LDL-receptor class B" evidence="18">
    <location>
        <begin position="639"/>
        <end position="682"/>
    </location>
</feature>
<evidence type="ECO:0000256" key="1">
    <source>
        <dbReference type="ARBA" id="ARBA00004479"/>
    </source>
</evidence>
<dbReference type="Pfam" id="PF24468">
    <property type="entry name" value="EGF_LRP2"/>
    <property type="match status" value="1"/>
</dbReference>
<feature type="disulfide bond" evidence="17">
    <location>
        <begin position="2"/>
        <end position="20"/>
    </location>
</feature>
<keyword evidence="14" id="KW-0168">Coated pit</keyword>
<evidence type="ECO:0000256" key="10">
    <source>
        <dbReference type="ARBA" id="ARBA00022989"/>
    </source>
</evidence>
<dbReference type="InterPro" id="IPR036055">
    <property type="entry name" value="LDL_receptor-like_sf"/>
</dbReference>
<accession>A0AAX7UR40</accession>
<dbReference type="Gene3D" id="2.120.10.30">
    <property type="entry name" value="TolB, C-terminal domain"/>
    <property type="match status" value="3"/>
</dbReference>
<reference evidence="20 21" key="1">
    <citation type="submission" date="2018-05" db="EMBL/GenBank/DDBJ databases">
        <authorList>
            <person name="Datahose"/>
        </authorList>
    </citation>
    <scope>NUCLEOTIDE SEQUENCE</scope>
</reference>
<dbReference type="CDD" id="cd00112">
    <property type="entry name" value="LDLa"/>
    <property type="match status" value="6"/>
</dbReference>
<dbReference type="GO" id="GO:0042562">
    <property type="term" value="F:hormone binding"/>
    <property type="evidence" value="ECO:0007669"/>
    <property type="project" value="TreeGrafter"/>
</dbReference>
<dbReference type="SMART" id="SM00179">
    <property type="entry name" value="EGF_CA"/>
    <property type="match status" value="2"/>
</dbReference>
<feature type="repeat" description="LDL-receptor class B" evidence="18">
    <location>
        <begin position="595"/>
        <end position="638"/>
    </location>
</feature>
<comment type="subcellular location">
    <subcellularLocation>
        <location evidence="16">Membrane</location>
        <location evidence="16">Coated pit</location>
    </subcellularLocation>
    <subcellularLocation>
        <location evidence="1">Membrane</location>
        <topology evidence="1">Single-pass type I membrane protein</topology>
    </subcellularLocation>
</comment>
<dbReference type="InterPro" id="IPR026823">
    <property type="entry name" value="cEGF"/>
</dbReference>
<dbReference type="InterPro" id="IPR009030">
    <property type="entry name" value="Growth_fac_rcpt_cys_sf"/>
</dbReference>
<dbReference type="InterPro" id="IPR001881">
    <property type="entry name" value="EGF-like_Ca-bd_dom"/>
</dbReference>
<evidence type="ECO:0000256" key="15">
    <source>
        <dbReference type="ARBA" id="ARBA00023180"/>
    </source>
</evidence>
<feature type="disulfide bond" evidence="17">
    <location>
        <begin position="153"/>
        <end position="165"/>
    </location>
</feature>
<protein>
    <recommendedName>
        <fullName evidence="19">EGF-like domain-containing protein</fullName>
    </recommendedName>
</protein>
<evidence type="ECO:0000256" key="13">
    <source>
        <dbReference type="ARBA" id="ARBA00023170"/>
    </source>
</evidence>
<dbReference type="AlphaFoldDB" id="A0AAX7UR40"/>
<dbReference type="SMART" id="SM00181">
    <property type="entry name" value="EGF"/>
    <property type="match status" value="4"/>
</dbReference>
<keyword evidence="11" id="KW-0472">Membrane</keyword>
<evidence type="ECO:0000313" key="21">
    <source>
        <dbReference type="Proteomes" id="UP000265100"/>
    </source>
</evidence>
<keyword evidence="3" id="KW-0245">EGF-like domain</keyword>
<proteinExistence type="inferred from homology"/>
<evidence type="ECO:0000256" key="11">
    <source>
        <dbReference type="ARBA" id="ARBA00023136"/>
    </source>
</evidence>
<dbReference type="Proteomes" id="UP000265100">
    <property type="component" value="Chromosome 3"/>
</dbReference>
<dbReference type="InterPro" id="IPR023415">
    <property type="entry name" value="LDLR_class-A_CS"/>
</dbReference>
<keyword evidence="6" id="KW-0812">Transmembrane</keyword>
<keyword evidence="5" id="KW-0254">Endocytosis</keyword>
<evidence type="ECO:0000256" key="12">
    <source>
        <dbReference type="ARBA" id="ARBA00023157"/>
    </source>
</evidence>
<dbReference type="InterPro" id="IPR051221">
    <property type="entry name" value="LDLR-related"/>
</dbReference>
<sequence length="968" mass="108365">TCNNKHCIYASWRCDGMDDCGDGSDEINCPTRVPTSCSSGYFTCNNNRCISAKWVCDGENDCGDGSDEHNCKFSCSSFEFACASGDQCVYSSYRCDGVFDCRDHSDEQGCRMLPAQNNCQSDGFCVPDEWECDGHSDCEDGSDEHNSCPPVTCRSNYFQCANKICIPMSWLCDGENDCRDMSDELNCPTPPFTCPSGQWLCPISEVCIDQDKVCDGQRDFKCIVNGGCSDSCIQGPFGAECTCPPGYQLLNDSKTCDDINECVVPGFCSQQCYNERGSFRCHCSDGYLLEPDGRTCKATSKQQATQYRNCVTYIDTYKDTTVLSVFSSGLMVTESIAVDWVGRNLYWTDSLSKMPFINTFSPFFTILKKYIIDLSVFLIHASTNLMFWSDWGQNPRIEQASMDGTMRKVIVSTKIYWPNGLALDYTTQRVYFADAYLRYIDYCDYNGNNRYQVMASDVVNTIYWSEHYTSKVMSTNKFHGGNITTHMNNVYQPMGIVMAHPIKQPTGSFQIKNKSYLDTCSFKKCIKISDHSEAMVPVGGCIISLFTFSDNLYFTNAHKTETYLEVMAINTTFRMILIKSSEDQPRDVAVSPKLRYLFWTDAGQTPKIERALLDGTNRTVLASESLASPRGLTVDYSNNFLYWTDDVLDMISRMAIDGTERQIIRYGSRYPSPMGLAILGNYILWVDKRLGKLFQPTSANLVGFNPCHEDNGRCQQLCFAIPDKQGPKCACAHGTLLGNGVSCGYEPDEFLVFSTGYTLNSQRLDPTDHSLPYPTVTLGNGVMGVFRASKNDGSGFTVLAQNLEYLPKDIHVHAESKQEICSSFCQQFNGGCSHVCVSGKSRLFDAQKGTKSHLKLCNRQQEKDSKYTRNLTSGICVTCGFSGPVGPECQCPHEGNWYLANNGKDCIQDTGKRCQADQFTCLNGNCILARWKCDGYNDCHDNSDELERVCGEKSGHFFFKLSYLNRQT</sequence>
<evidence type="ECO:0000256" key="18">
    <source>
        <dbReference type="PROSITE-ProRule" id="PRU00461"/>
    </source>
</evidence>
<dbReference type="SUPFAM" id="SSF57424">
    <property type="entry name" value="LDL receptor-like module"/>
    <property type="match status" value="6"/>
</dbReference>
<evidence type="ECO:0000256" key="7">
    <source>
        <dbReference type="ARBA" id="ARBA00022729"/>
    </source>
</evidence>
<feature type="disulfide bond" evidence="17">
    <location>
        <begin position="95"/>
        <end position="110"/>
    </location>
</feature>
<evidence type="ECO:0000256" key="8">
    <source>
        <dbReference type="ARBA" id="ARBA00022737"/>
    </source>
</evidence>
<dbReference type="SUPFAM" id="SSF57184">
    <property type="entry name" value="Growth factor receptor domain"/>
    <property type="match status" value="1"/>
</dbReference>
<keyword evidence="7" id="KW-0732">Signal</keyword>
<dbReference type="PROSITE" id="PS50068">
    <property type="entry name" value="LDLRA_2"/>
    <property type="match status" value="6"/>
</dbReference>
<keyword evidence="9" id="KW-0106">Calcium</keyword>
<reference evidence="21" key="2">
    <citation type="submission" date="2023-03" db="EMBL/GenBank/DDBJ databases">
        <authorList>
            <consortium name="Wellcome Sanger Institute Data Sharing"/>
        </authorList>
    </citation>
    <scope>NUCLEOTIDE SEQUENCE [LARGE SCALE GENOMIC DNA]</scope>
</reference>
<organism evidence="20 21">
    <name type="scientific">Astatotilapia calliptera</name>
    <name type="common">Eastern happy</name>
    <name type="synonym">Chromis callipterus</name>
    <dbReference type="NCBI Taxonomy" id="8154"/>
    <lineage>
        <taxon>Eukaryota</taxon>
        <taxon>Metazoa</taxon>
        <taxon>Chordata</taxon>
        <taxon>Craniata</taxon>
        <taxon>Vertebrata</taxon>
        <taxon>Euteleostomi</taxon>
        <taxon>Actinopterygii</taxon>
        <taxon>Neopterygii</taxon>
        <taxon>Teleostei</taxon>
        <taxon>Neoteleostei</taxon>
        <taxon>Acanthomorphata</taxon>
        <taxon>Ovalentaria</taxon>
        <taxon>Cichlomorphae</taxon>
        <taxon>Cichliformes</taxon>
        <taxon>Cichlidae</taxon>
        <taxon>African cichlids</taxon>
        <taxon>Pseudocrenilabrinae</taxon>
        <taxon>Haplochromini</taxon>
        <taxon>Astatotilapia</taxon>
    </lineage>
</organism>
<evidence type="ECO:0000313" key="20">
    <source>
        <dbReference type="Ensembl" id="ENSACLP00000071575.1"/>
    </source>
</evidence>
<feature type="disulfide bond" evidence="17">
    <location>
        <begin position="172"/>
        <end position="187"/>
    </location>
</feature>
<dbReference type="GO" id="GO:0005509">
    <property type="term" value="F:calcium ion binding"/>
    <property type="evidence" value="ECO:0007669"/>
    <property type="project" value="InterPro"/>
</dbReference>
<dbReference type="FunFam" id="4.10.400.10:FF:000011">
    <property type="entry name" value="Low-density lipoprotein receptor-related protein 1"/>
    <property type="match status" value="1"/>
</dbReference>